<dbReference type="GeneID" id="63458516"/>
<dbReference type="InterPro" id="IPR011004">
    <property type="entry name" value="Trimer_LpxA-like_sf"/>
</dbReference>
<dbReference type="Gene3D" id="2.160.10.10">
    <property type="entry name" value="Hexapeptide repeat proteins"/>
    <property type="match status" value="1"/>
</dbReference>
<proteinExistence type="predicted"/>
<dbReference type="STRING" id="1121387.GCA_000429885_01501"/>
<evidence type="ECO:0000313" key="2">
    <source>
        <dbReference type="Proteomes" id="UP000242637"/>
    </source>
</evidence>
<dbReference type="OrthoDB" id="9783357at2"/>
<sequence length="406" mass="42423">MTGRTDMNMVNTLVAKGVTIPHPAMVTIDADVDPDRISGERVIIHPGTRIRGARTVISSGVELGREGPVTVEDCIIGPDVQLKGGYAAKAVFLQGANLGLGHHVREGSILEEQAGGAHTVGLKQTILFPFVTLGSLINMCDCLMAGGTSRKNHSEVGSSYIHFNFTPTGDKATPSMFGDVARGVMLRERPIFLGGQGGTVGPARVAYGTVVGAGEILRQDIVEENQLVIPGAAPSVRRDFSPEQIRGAARLVARNVEYLAALDALEAWYRQARAPFFAAMELGDLVLEGALGALGSARQERAKRLSTLLSKLTNPRGDEADLLTARERLCVPDCGGAAGAMLPAAPETVLSALGQAAEAGTPYVQAVQGLSAQEVQAGTAWLEEVGAVRLAAARALVPGLPVAAAR</sequence>
<evidence type="ECO:0000313" key="1">
    <source>
        <dbReference type="EMBL" id="SNV17475.1"/>
    </source>
</evidence>
<name>A0A239V5I5_9MICO</name>
<dbReference type="EMBL" id="LT906453">
    <property type="protein sequence ID" value="SNV17475.1"/>
    <property type="molecule type" value="Genomic_DNA"/>
</dbReference>
<keyword evidence="1" id="KW-0808">Transferase</keyword>
<dbReference type="KEGG" id="dco:SAMEA4475696_0213"/>
<organism evidence="1 2">
    <name type="scientific">Dermatophilus congolensis</name>
    <dbReference type="NCBI Taxonomy" id="1863"/>
    <lineage>
        <taxon>Bacteria</taxon>
        <taxon>Bacillati</taxon>
        <taxon>Actinomycetota</taxon>
        <taxon>Actinomycetes</taxon>
        <taxon>Micrococcales</taxon>
        <taxon>Dermatophilaceae</taxon>
        <taxon>Dermatophilus</taxon>
    </lineage>
</organism>
<protein>
    <submittedName>
        <fullName evidence="1">Bifunctional N-acetylglucosamine-1-phosphate uridyltransferase/glucosamine-1-phosphate acetyltransferase</fullName>
    </submittedName>
</protein>
<dbReference type="SUPFAM" id="SSF51161">
    <property type="entry name" value="Trimeric LpxA-like enzymes"/>
    <property type="match status" value="1"/>
</dbReference>
<keyword evidence="2" id="KW-1185">Reference proteome</keyword>
<dbReference type="AlphaFoldDB" id="A0A239V5I5"/>
<dbReference type="Proteomes" id="UP000242637">
    <property type="component" value="Chromosome 1"/>
</dbReference>
<dbReference type="RefSeq" id="WP_095068412.1">
    <property type="nucleotide sequence ID" value="NZ_LT906453.1"/>
</dbReference>
<gene>
    <name evidence="1" type="ORF">SAMEA4475696_00213</name>
</gene>
<accession>A0A239V5I5</accession>
<reference evidence="1 2" key="1">
    <citation type="submission" date="2017-06" db="EMBL/GenBank/DDBJ databases">
        <authorList>
            <consortium name="Pathogen Informatics"/>
        </authorList>
    </citation>
    <scope>NUCLEOTIDE SEQUENCE [LARGE SCALE GENOMIC DNA]</scope>
    <source>
        <strain evidence="1 2">NCTC13039</strain>
    </source>
</reference>
<dbReference type="GO" id="GO:0016740">
    <property type="term" value="F:transferase activity"/>
    <property type="evidence" value="ECO:0007669"/>
    <property type="project" value="UniProtKB-KW"/>
</dbReference>